<dbReference type="AlphaFoldDB" id="A0A419W3S0"/>
<evidence type="ECO:0000313" key="3">
    <source>
        <dbReference type="Proteomes" id="UP000283387"/>
    </source>
</evidence>
<feature type="domain" description="Outer membrane protein beta-barrel" evidence="1">
    <location>
        <begin position="22"/>
        <end position="170"/>
    </location>
</feature>
<accession>A0A419W3S0</accession>
<dbReference type="EMBL" id="RAPN01000001">
    <property type="protein sequence ID" value="RKD90089.1"/>
    <property type="molecule type" value="Genomic_DNA"/>
</dbReference>
<reference evidence="2 3" key="1">
    <citation type="submission" date="2018-09" db="EMBL/GenBank/DDBJ databases">
        <title>Genomic Encyclopedia of Archaeal and Bacterial Type Strains, Phase II (KMG-II): from individual species to whole genera.</title>
        <authorList>
            <person name="Goeker M."/>
        </authorList>
    </citation>
    <scope>NUCLEOTIDE SEQUENCE [LARGE SCALE GENOMIC DNA]</scope>
    <source>
        <strain evidence="2 3">DSM 27148</strain>
    </source>
</reference>
<name>A0A419W3S0_9BACT</name>
<dbReference type="InterPro" id="IPR025665">
    <property type="entry name" value="Beta-barrel_OMP_2"/>
</dbReference>
<evidence type="ECO:0000259" key="1">
    <source>
        <dbReference type="Pfam" id="PF13568"/>
    </source>
</evidence>
<proteinExistence type="predicted"/>
<keyword evidence="3" id="KW-1185">Reference proteome</keyword>
<sequence length="190" mass="20705">MKKLFLLGVLLGVINTSFAGSPINLGLKAGYSSSMLTTDLDQFNDGSVSNFLVGAFLRVNLKKWYLQPEGYFTSKGGNLNDVTTESFDLNTVDVPLLLGYKLIDVAKVNVRLNAGPVFSFITKKDGDTSGSEFDYNNVKDNYVGIQYGAGVDFLFLTLDARMENSLGDVHTGGGDEKIKLFMVTLGIKFL</sequence>
<organism evidence="2 3">
    <name type="scientific">Mangrovibacterium diazotrophicum</name>
    <dbReference type="NCBI Taxonomy" id="1261403"/>
    <lineage>
        <taxon>Bacteria</taxon>
        <taxon>Pseudomonadati</taxon>
        <taxon>Bacteroidota</taxon>
        <taxon>Bacteroidia</taxon>
        <taxon>Marinilabiliales</taxon>
        <taxon>Prolixibacteraceae</taxon>
        <taxon>Mangrovibacterium</taxon>
    </lineage>
</organism>
<gene>
    <name evidence="2" type="ORF">BC643_0425</name>
</gene>
<protein>
    <submittedName>
        <fullName evidence="2">Outer membrane protein with beta-barrel domain</fullName>
    </submittedName>
</protein>
<evidence type="ECO:0000313" key="2">
    <source>
        <dbReference type="EMBL" id="RKD90089.1"/>
    </source>
</evidence>
<dbReference type="SUPFAM" id="SSF56925">
    <property type="entry name" value="OMPA-like"/>
    <property type="match status" value="1"/>
</dbReference>
<dbReference type="Proteomes" id="UP000283387">
    <property type="component" value="Unassembled WGS sequence"/>
</dbReference>
<comment type="caution">
    <text evidence="2">The sequence shown here is derived from an EMBL/GenBank/DDBJ whole genome shotgun (WGS) entry which is preliminary data.</text>
</comment>
<dbReference type="Pfam" id="PF13568">
    <property type="entry name" value="OMP_b-brl_2"/>
    <property type="match status" value="1"/>
</dbReference>
<dbReference type="RefSeq" id="WP_170154423.1">
    <property type="nucleotide sequence ID" value="NZ_RAPN01000001.1"/>
</dbReference>
<dbReference type="InterPro" id="IPR011250">
    <property type="entry name" value="OMP/PagP_B-barrel"/>
</dbReference>